<dbReference type="Proteomes" id="UP000051645">
    <property type="component" value="Unassembled WGS sequence"/>
</dbReference>
<dbReference type="STRING" id="81857.IV38_GL001817"/>
<organism evidence="3 4">
    <name type="scientific">Lactobacillus selangorensis</name>
    <dbReference type="NCBI Taxonomy" id="81857"/>
    <lineage>
        <taxon>Bacteria</taxon>
        <taxon>Bacillati</taxon>
        <taxon>Bacillota</taxon>
        <taxon>Bacilli</taxon>
        <taxon>Lactobacillales</taxon>
        <taxon>Lactobacillaceae</taxon>
        <taxon>Lactobacillus</taxon>
    </lineage>
</organism>
<keyword evidence="4" id="KW-1185">Reference proteome</keyword>
<gene>
    <name evidence="2" type="ORF">IV38_GL001817</name>
    <name evidence="3" type="ORF">IV40_GL001738</name>
</gene>
<dbReference type="PATRIC" id="fig|81857.3.peg.1834"/>
<reference evidence="4 5" key="1">
    <citation type="journal article" date="2015" name="Genome Announc.">
        <title>Expanding the biotechnology potential of lactobacilli through comparative genomics of 213 strains and associated genera.</title>
        <authorList>
            <person name="Sun Z."/>
            <person name="Harris H.M."/>
            <person name="McCann A."/>
            <person name="Guo C."/>
            <person name="Argimon S."/>
            <person name="Zhang W."/>
            <person name="Yang X."/>
            <person name="Jeffery I.B."/>
            <person name="Cooney J.C."/>
            <person name="Kagawa T.F."/>
            <person name="Liu W."/>
            <person name="Song Y."/>
            <person name="Salvetti E."/>
            <person name="Wrobel A."/>
            <person name="Rasinkangas P."/>
            <person name="Parkhill J."/>
            <person name="Rea M.C."/>
            <person name="O'Sullivan O."/>
            <person name="Ritari J."/>
            <person name="Douillard F.P."/>
            <person name="Paul Ross R."/>
            <person name="Yang R."/>
            <person name="Briner A.E."/>
            <person name="Felis G.E."/>
            <person name="de Vos W.M."/>
            <person name="Barrangou R."/>
            <person name="Klaenhammer T.R."/>
            <person name="Caufield P.W."/>
            <person name="Cui Y."/>
            <person name="Zhang H."/>
            <person name="O'Toole P.W."/>
        </authorList>
    </citation>
    <scope>NUCLEOTIDE SEQUENCE [LARGE SCALE GENOMIC DNA]</scope>
    <source>
        <strain evidence="2 5">ATCC BAA-66</strain>
        <strain evidence="3 4">DSM 13344</strain>
    </source>
</reference>
<evidence type="ECO:0000313" key="3">
    <source>
        <dbReference type="EMBL" id="KRN30553.1"/>
    </source>
</evidence>
<proteinExistence type="predicted"/>
<protein>
    <submittedName>
        <fullName evidence="3">Uncharacterized protein</fullName>
    </submittedName>
</protein>
<dbReference type="RefSeq" id="WP_057770444.1">
    <property type="nucleotide sequence ID" value="NZ_JQAT01000005.1"/>
</dbReference>
<accession>A0A0R2FPT4</accession>
<evidence type="ECO:0000256" key="1">
    <source>
        <dbReference type="SAM" id="MobiDB-lite"/>
    </source>
</evidence>
<feature type="compositionally biased region" description="Basic residues" evidence="1">
    <location>
        <begin position="210"/>
        <end position="228"/>
    </location>
</feature>
<name>A0A0R2FPT4_9LACO</name>
<sequence length="228" mass="26188">MELTVQQYLDAVQNQDYDHQEWHVSPEHLAEKGLPTYTHELYDRLRKDLGDNRLAQLQLTVDYPDRPATFTLETGIINLPLRYATKIGQFFQSEDETVPVRLYLIVESEDINVTGLRIDEMTTTDDYLKQFTETNADINDAIFEKNDFLQLEAQKPHEEPVPEAVAKKAPAKQTTTRKTTAKKKTTTTRKKATTTRKRTTTRKTAAAKKPAAKKTTTRRKTTTKKTTK</sequence>
<evidence type="ECO:0000313" key="5">
    <source>
        <dbReference type="Proteomes" id="UP000051751"/>
    </source>
</evidence>
<feature type="region of interest" description="Disordered" evidence="1">
    <location>
        <begin position="155"/>
        <end position="228"/>
    </location>
</feature>
<dbReference type="OrthoDB" id="2148857at2"/>
<dbReference type="EMBL" id="JQAT01000005">
    <property type="protein sequence ID" value="KRN27976.1"/>
    <property type="molecule type" value="Genomic_DNA"/>
</dbReference>
<dbReference type="AlphaFoldDB" id="A0A0R2FPT4"/>
<evidence type="ECO:0000313" key="2">
    <source>
        <dbReference type="EMBL" id="KRN27976.1"/>
    </source>
</evidence>
<feature type="compositionally biased region" description="Low complexity" evidence="1">
    <location>
        <begin position="162"/>
        <end position="178"/>
    </location>
</feature>
<feature type="compositionally biased region" description="Basic residues" evidence="1">
    <location>
        <begin position="179"/>
        <end position="201"/>
    </location>
</feature>
<evidence type="ECO:0000313" key="4">
    <source>
        <dbReference type="Proteomes" id="UP000051645"/>
    </source>
</evidence>
<comment type="caution">
    <text evidence="3">The sequence shown here is derived from an EMBL/GenBank/DDBJ whole genome shotgun (WGS) entry which is preliminary data.</text>
</comment>
<dbReference type="EMBL" id="JQAZ01000006">
    <property type="protein sequence ID" value="KRN30553.1"/>
    <property type="molecule type" value="Genomic_DNA"/>
</dbReference>
<dbReference type="Proteomes" id="UP000051751">
    <property type="component" value="Unassembled WGS sequence"/>
</dbReference>